<feature type="domain" description="Putative regulatory protein FmdB zinc ribbon" evidence="2">
    <location>
        <begin position="51"/>
        <end position="90"/>
    </location>
</feature>
<dbReference type="Gene3D" id="2.20.28.30">
    <property type="entry name" value="RNA polymerase ii, chain L"/>
    <property type="match status" value="1"/>
</dbReference>
<dbReference type="SMART" id="SM00834">
    <property type="entry name" value="CxxC_CXXC_SSSS"/>
    <property type="match status" value="1"/>
</dbReference>
<evidence type="ECO:0000256" key="1">
    <source>
        <dbReference type="SAM" id="MobiDB-lite"/>
    </source>
</evidence>
<dbReference type="InterPro" id="IPR013429">
    <property type="entry name" value="Regulatory_FmdB_Zinc_ribbon"/>
</dbReference>
<feature type="compositionally biased region" description="Basic and acidic residues" evidence="1">
    <location>
        <begin position="119"/>
        <end position="130"/>
    </location>
</feature>
<dbReference type="EMBL" id="CP047156">
    <property type="protein sequence ID" value="QHC01180.1"/>
    <property type="molecule type" value="Genomic_DNA"/>
</dbReference>
<dbReference type="PANTHER" id="PTHR34404:SF2">
    <property type="entry name" value="CONSERVED SERINE RICH PROTEIN"/>
    <property type="match status" value="1"/>
</dbReference>
<protein>
    <recommendedName>
        <fullName evidence="2">Putative regulatory protein FmdB zinc ribbon domain-containing protein</fullName>
    </recommendedName>
</protein>
<dbReference type="Proteomes" id="UP000463857">
    <property type="component" value="Chromosome"/>
</dbReference>
<proteinExistence type="predicted"/>
<keyword evidence="4" id="KW-1185">Reference proteome</keyword>
<sequence>MCTWARSPLPLAYGALRRHKAACARVGIGGGIYCRTVPEAARLAIHGGFVPTYQYACKNCGHQFETVQSFNDHALTECPECGGPLRKVFNSVGIVFKGSGFYRNDSRSGSNSSISADSGKSESGKSDSGKSDSSSSTSDSKSAGTSSTKSDSKAPASS</sequence>
<dbReference type="KEGG" id="eke:EK0264_13345"/>
<reference evidence="3 4" key="1">
    <citation type="journal article" date="2018" name="Int. J. Syst. Evol. Microbiol.">
        <title>Epidermidibacterium keratini gen. nov., sp. nov., a member of the family Sporichthyaceae, isolated from keratin epidermis.</title>
        <authorList>
            <person name="Lee D.G."/>
            <person name="Trujillo M.E."/>
            <person name="Kang S."/>
            <person name="Nam J.J."/>
            <person name="Kim Y.J."/>
        </authorList>
    </citation>
    <scope>NUCLEOTIDE SEQUENCE [LARGE SCALE GENOMIC DNA]</scope>
    <source>
        <strain evidence="3 4">EPI-7</strain>
    </source>
</reference>
<feature type="region of interest" description="Disordered" evidence="1">
    <location>
        <begin position="100"/>
        <end position="158"/>
    </location>
</feature>
<dbReference type="PANTHER" id="PTHR34404">
    <property type="entry name" value="REGULATORY PROTEIN, FMDB FAMILY"/>
    <property type="match status" value="1"/>
</dbReference>
<feature type="compositionally biased region" description="Low complexity" evidence="1">
    <location>
        <begin position="107"/>
        <end position="118"/>
    </location>
</feature>
<evidence type="ECO:0000313" key="4">
    <source>
        <dbReference type="Proteomes" id="UP000463857"/>
    </source>
</evidence>
<accession>A0A7L4YPY0</accession>
<gene>
    <name evidence="3" type="ORF">EK0264_13345</name>
</gene>
<dbReference type="InParanoid" id="A0A7L4YPY0"/>
<evidence type="ECO:0000259" key="2">
    <source>
        <dbReference type="SMART" id="SM00834"/>
    </source>
</evidence>
<dbReference type="NCBIfam" id="TIGR02605">
    <property type="entry name" value="CxxC_CxxC_SSSS"/>
    <property type="match status" value="1"/>
</dbReference>
<evidence type="ECO:0000313" key="3">
    <source>
        <dbReference type="EMBL" id="QHC01180.1"/>
    </source>
</evidence>
<dbReference type="OrthoDB" id="9813321at2"/>
<dbReference type="AlphaFoldDB" id="A0A7L4YPY0"/>
<organism evidence="3 4">
    <name type="scientific">Epidermidibacterium keratini</name>
    <dbReference type="NCBI Taxonomy" id="1891644"/>
    <lineage>
        <taxon>Bacteria</taxon>
        <taxon>Bacillati</taxon>
        <taxon>Actinomycetota</taxon>
        <taxon>Actinomycetes</taxon>
        <taxon>Sporichthyales</taxon>
        <taxon>Sporichthyaceae</taxon>
        <taxon>Epidermidibacterium</taxon>
    </lineage>
</organism>
<dbReference type="Pfam" id="PF09723">
    <property type="entry name" value="Zn_ribbon_8"/>
    <property type="match status" value="1"/>
</dbReference>
<name>A0A7L4YPY0_9ACTN</name>
<feature type="compositionally biased region" description="Low complexity" evidence="1">
    <location>
        <begin position="131"/>
        <end position="149"/>
    </location>
</feature>